<organism evidence="5 6">
    <name type="scientific">Granulicella aggregans</name>
    <dbReference type="NCBI Taxonomy" id="474949"/>
    <lineage>
        <taxon>Bacteria</taxon>
        <taxon>Pseudomonadati</taxon>
        <taxon>Acidobacteriota</taxon>
        <taxon>Terriglobia</taxon>
        <taxon>Terriglobales</taxon>
        <taxon>Acidobacteriaceae</taxon>
        <taxon>Granulicella</taxon>
    </lineage>
</organism>
<evidence type="ECO:0000256" key="1">
    <source>
        <dbReference type="ARBA" id="ARBA00012528"/>
    </source>
</evidence>
<evidence type="ECO:0000313" key="5">
    <source>
        <dbReference type="EMBL" id="MBB5058268.1"/>
    </source>
</evidence>
<evidence type="ECO:0000313" key="6">
    <source>
        <dbReference type="Proteomes" id="UP000540989"/>
    </source>
</evidence>
<evidence type="ECO:0000259" key="4">
    <source>
        <dbReference type="PROSITE" id="PS50887"/>
    </source>
</evidence>
<dbReference type="FunFam" id="3.30.70.270:FF:000001">
    <property type="entry name" value="Diguanylate cyclase domain protein"/>
    <property type="match status" value="1"/>
</dbReference>
<feature type="transmembrane region" description="Helical" evidence="3">
    <location>
        <begin position="457"/>
        <end position="475"/>
    </location>
</feature>
<dbReference type="Proteomes" id="UP000540989">
    <property type="component" value="Unassembled WGS sequence"/>
</dbReference>
<dbReference type="PROSITE" id="PS50887">
    <property type="entry name" value="GGDEF"/>
    <property type="match status" value="1"/>
</dbReference>
<dbReference type="SUPFAM" id="SSF101756">
    <property type="entry name" value="Hypothetical protein YgiW"/>
    <property type="match status" value="1"/>
</dbReference>
<name>A0A7W7ZE94_9BACT</name>
<dbReference type="Pfam" id="PF00990">
    <property type="entry name" value="GGDEF"/>
    <property type="match status" value="1"/>
</dbReference>
<dbReference type="AlphaFoldDB" id="A0A7W7ZE94"/>
<dbReference type="PANTHER" id="PTHR45138:SF9">
    <property type="entry name" value="DIGUANYLATE CYCLASE DGCM-RELATED"/>
    <property type="match status" value="1"/>
</dbReference>
<dbReference type="InterPro" id="IPR050469">
    <property type="entry name" value="Diguanylate_Cyclase"/>
</dbReference>
<dbReference type="SMART" id="SM00267">
    <property type="entry name" value="GGDEF"/>
    <property type="match status" value="1"/>
</dbReference>
<evidence type="ECO:0000256" key="2">
    <source>
        <dbReference type="ARBA" id="ARBA00034247"/>
    </source>
</evidence>
<dbReference type="GO" id="GO:0052621">
    <property type="term" value="F:diguanylate cyclase activity"/>
    <property type="evidence" value="ECO:0007669"/>
    <property type="project" value="UniProtKB-EC"/>
</dbReference>
<reference evidence="5 6" key="1">
    <citation type="submission" date="2020-08" db="EMBL/GenBank/DDBJ databases">
        <title>Genomic Encyclopedia of Type Strains, Phase IV (KMG-V): Genome sequencing to study the core and pangenomes of soil and plant-associated prokaryotes.</title>
        <authorList>
            <person name="Whitman W."/>
        </authorList>
    </citation>
    <scope>NUCLEOTIDE SEQUENCE [LARGE SCALE GENOMIC DNA]</scope>
    <source>
        <strain evidence="5 6">M8UP14</strain>
    </source>
</reference>
<comment type="caution">
    <text evidence="5">The sequence shown here is derived from an EMBL/GenBank/DDBJ whole genome shotgun (WGS) entry which is preliminary data.</text>
</comment>
<evidence type="ECO:0000256" key="3">
    <source>
        <dbReference type="SAM" id="Phobius"/>
    </source>
</evidence>
<dbReference type="InterPro" id="IPR036700">
    <property type="entry name" value="BOBF_sf"/>
</dbReference>
<comment type="catalytic activity">
    <reaction evidence="2">
        <text>2 GTP = 3',3'-c-di-GMP + 2 diphosphate</text>
        <dbReference type="Rhea" id="RHEA:24898"/>
        <dbReference type="ChEBI" id="CHEBI:33019"/>
        <dbReference type="ChEBI" id="CHEBI:37565"/>
        <dbReference type="ChEBI" id="CHEBI:58805"/>
        <dbReference type="EC" id="2.7.7.65"/>
    </reaction>
</comment>
<sequence>MHLYSLELGARIRKIALGLFLGIALVQAGVPAAFAQPYPDLTTVRQIRDLSPERAAAERPVRLQGVVTAVSGWKSSFFFQDNTSGISVDRPDSNPELKAGQLVELVGVSEQGKFAPVVKARSVKVLGMGTMPTAKLAGLGELAGGALDSQWVKIQGVVHRAEVKKVWGRDVLALELDIGGSTLANVRIRDFAKDGWQHLPASTISLRGVCGTVFNDKRQFIALRFFVPALDEIKVLTPGPMDLFDRPLTELSKIGSFRPGGGDSNLIRIRGTVTYLQGDGKVYLQSGSEGVLVQTNHEAALTEGEGVEVVGYPRDGDYSPYLEAAVLRPMSAARQVVNPPSVRASDFIVDRDGFPSSPYDSSLVRVSGFLRQVIHGSDDEVLFLQDGTTVFTARMASSVAKRRIPEIGSLIEVTGICGTRVDSAHDPRGFRVLLRSVSDITVLRGAPWWSAEHAKEIVMIMAVALAVMFLVLVLYQREATLRQLSLSDPLTGVHNRRGFTLLAEQQWQLVLRRKTSLLVFYIDLDKFKEINDSLGHKQGDIALQRVANILRNCFRKSDIIGRMGGDEFAVMTCDAAVSSTVELEHRLRQLVAQSNREFGGAFELSLSIGILLCDSSMSGSGVEDLLAHADELMYEQKMGRRSLADAPAQAVVVT</sequence>
<dbReference type="InterPro" id="IPR043128">
    <property type="entry name" value="Rev_trsase/Diguanyl_cyclase"/>
</dbReference>
<dbReference type="GO" id="GO:1902201">
    <property type="term" value="P:negative regulation of bacterial-type flagellum-dependent cell motility"/>
    <property type="evidence" value="ECO:0007669"/>
    <property type="project" value="TreeGrafter"/>
</dbReference>
<gene>
    <name evidence="5" type="ORF">HDF16_002982</name>
</gene>
<dbReference type="GO" id="GO:0005886">
    <property type="term" value="C:plasma membrane"/>
    <property type="evidence" value="ECO:0007669"/>
    <property type="project" value="TreeGrafter"/>
</dbReference>
<accession>A0A7W7ZE94</accession>
<proteinExistence type="predicted"/>
<dbReference type="InterPro" id="IPR000160">
    <property type="entry name" value="GGDEF_dom"/>
</dbReference>
<feature type="domain" description="GGDEF" evidence="4">
    <location>
        <begin position="515"/>
        <end position="648"/>
    </location>
</feature>
<keyword evidence="3" id="KW-0812">Transmembrane</keyword>
<dbReference type="Gene3D" id="3.30.70.270">
    <property type="match status" value="1"/>
</dbReference>
<dbReference type="SUPFAM" id="SSF55073">
    <property type="entry name" value="Nucleotide cyclase"/>
    <property type="match status" value="1"/>
</dbReference>
<keyword evidence="6" id="KW-1185">Reference proteome</keyword>
<dbReference type="CDD" id="cd01949">
    <property type="entry name" value="GGDEF"/>
    <property type="match status" value="1"/>
</dbReference>
<keyword evidence="3" id="KW-1133">Transmembrane helix</keyword>
<protein>
    <recommendedName>
        <fullName evidence="1">diguanylate cyclase</fullName>
        <ecNumber evidence="1">2.7.7.65</ecNumber>
    </recommendedName>
</protein>
<dbReference type="RefSeq" id="WP_184217809.1">
    <property type="nucleotide sequence ID" value="NZ_JACHIP010000004.1"/>
</dbReference>
<dbReference type="InterPro" id="IPR029787">
    <property type="entry name" value="Nucleotide_cyclase"/>
</dbReference>
<dbReference type="GO" id="GO:0043709">
    <property type="term" value="P:cell adhesion involved in single-species biofilm formation"/>
    <property type="evidence" value="ECO:0007669"/>
    <property type="project" value="TreeGrafter"/>
</dbReference>
<dbReference type="EMBL" id="JACHIP010000004">
    <property type="protein sequence ID" value="MBB5058268.1"/>
    <property type="molecule type" value="Genomic_DNA"/>
</dbReference>
<dbReference type="EC" id="2.7.7.65" evidence="1"/>
<keyword evidence="3" id="KW-0472">Membrane</keyword>
<dbReference type="PANTHER" id="PTHR45138">
    <property type="entry name" value="REGULATORY COMPONENTS OF SENSORY TRANSDUCTION SYSTEM"/>
    <property type="match status" value="1"/>
</dbReference>
<dbReference type="NCBIfam" id="TIGR00254">
    <property type="entry name" value="GGDEF"/>
    <property type="match status" value="1"/>
</dbReference>